<dbReference type="WBParaSite" id="PSAMB.scaffold23906size404.g39029.t1">
    <property type="protein sequence ID" value="PSAMB.scaffold23906size404.g39029.t1"/>
    <property type="gene ID" value="PSAMB.scaffold23906size404.g39029"/>
</dbReference>
<name>A0A914VR78_9BILA</name>
<feature type="compositionally biased region" description="Basic residues" evidence="1">
    <location>
        <begin position="59"/>
        <end position="74"/>
    </location>
</feature>
<keyword evidence="2" id="KW-1185">Reference proteome</keyword>
<organism evidence="2 3">
    <name type="scientific">Plectus sambesii</name>
    <dbReference type="NCBI Taxonomy" id="2011161"/>
    <lineage>
        <taxon>Eukaryota</taxon>
        <taxon>Metazoa</taxon>
        <taxon>Ecdysozoa</taxon>
        <taxon>Nematoda</taxon>
        <taxon>Chromadorea</taxon>
        <taxon>Plectida</taxon>
        <taxon>Plectina</taxon>
        <taxon>Plectoidea</taxon>
        <taxon>Plectidae</taxon>
        <taxon>Plectus</taxon>
    </lineage>
</organism>
<feature type="region of interest" description="Disordered" evidence="1">
    <location>
        <begin position="38"/>
        <end position="74"/>
    </location>
</feature>
<protein>
    <submittedName>
        <fullName evidence="3">Uncharacterized protein</fullName>
    </submittedName>
</protein>
<proteinExistence type="predicted"/>
<evidence type="ECO:0000313" key="3">
    <source>
        <dbReference type="WBParaSite" id="PSAMB.scaffold23906size404.g39029.t1"/>
    </source>
</evidence>
<accession>A0A914VR78</accession>
<sequence>AYARSLSSLRRMAFVDRRNQSTGPSSWPAYVLRVPHNPRPAAVDDGGNDDGRTISRTLQRSRRRRSFRPHTRAP</sequence>
<evidence type="ECO:0000313" key="2">
    <source>
        <dbReference type="Proteomes" id="UP000887566"/>
    </source>
</evidence>
<reference evidence="3" key="1">
    <citation type="submission" date="2022-11" db="UniProtKB">
        <authorList>
            <consortium name="WormBaseParasite"/>
        </authorList>
    </citation>
    <scope>IDENTIFICATION</scope>
</reference>
<evidence type="ECO:0000256" key="1">
    <source>
        <dbReference type="SAM" id="MobiDB-lite"/>
    </source>
</evidence>
<dbReference type="AlphaFoldDB" id="A0A914VR78"/>
<dbReference type="Proteomes" id="UP000887566">
    <property type="component" value="Unplaced"/>
</dbReference>